<protein>
    <recommendedName>
        <fullName evidence="1">Probable queuosine precursor transporter</fullName>
        <shortName evidence="1">Q precursor transporter</shortName>
    </recommendedName>
</protein>
<keyword evidence="1" id="KW-0812">Transmembrane</keyword>
<dbReference type="HAMAP" id="MF_02088">
    <property type="entry name" value="Q_prec_transport"/>
    <property type="match status" value="1"/>
</dbReference>
<comment type="caution">
    <text evidence="2">The sequence shown here is derived from an EMBL/GenBank/DDBJ whole genome shotgun (WGS) entry which is preliminary data.</text>
</comment>
<keyword evidence="3" id="KW-1185">Reference proteome</keyword>
<reference evidence="2" key="1">
    <citation type="journal article" date="2014" name="Int. J. Syst. Evol. Microbiol.">
        <title>Complete genome sequence of Corynebacterium casei LMG S-19264T (=DSM 44701T), isolated from a smear-ripened cheese.</title>
        <authorList>
            <consortium name="US DOE Joint Genome Institute (JGI-PGF)"/>
            <person name="Walter F."/>
            <person name="Albersmeier A."/>
            <person name="Kalinowski J."/>
            <person name="Ruckert C."/>
        </authorList>
    </citation>
    <scope>NUCLEOTIDE SEQUENCE</scope>
    <source>
        <strain evidence="2">NBRC 101628</strain>
    </source>
</reference>
<dbReference type="Proteomes" id="UP001161422">
    <property type="component" value="Unassembled WGS sequence"/>
</dbReference>
<evidence type="ECO:0000256" key="1">
    <source>
        <dbReference type="HAMAP-Rule" id="MF_02088"/>
    </source>
</evidence>
<dbReference type="RefSeq" id="WP_095505689.1">
    <property type="nucleotide sequence ID" value="NZ_BSNC01000003.1"/>
</dbReference>
<dbReference type="NCBIfam" id="TIGR00697">
    <property type="entry name" value="queuosine precursor transporter"/>
    <property type="match status" value="1"/>
</dbReference>
<feature type="transmembrane region" description="Helical" evidence="1">
    <location>
        <begin position="70"/>
        <end position="90"/>
    </location>
</feature>
<feature type="transmembrane region" description="Helical" evidence="1">
    <location>
        <begin position="141"/>
        <end position="164"/>
    </location>
</feature>
<keyword evidence="1" id="KW-0997">Cell inner membrane</keyword>
<keyword evidence="1" id="KW-0813">Transport</keyword>
<gene>
    <name evidence="2" type="ORF">GCM10007895_10060</name>
</gene>
<keyword evidence="1" id="KW-1133">Transmembrane helix</keyword>
<feature type="transmembrane region" description="Helical" evidence="1">
    <location>
        <begin position="110"/>
        <end position="129"/>
    </location>
</feature>
<dbReference type="GO" id="GO:0005886">
    <property type="term" value="C:plasma membrane"/>
    <property type="evidence" value="ECO:0007669"/>
    <property type="project" value="UniProtKB-SubCell"/>
</dbReference>
<dbReference type="Pfam" id="PF02592">
    <property type="entry name" value="Vut_1"/>
    <property type="match status" value="1"/>
</dbReference>
<reference evidence="2" key="2">
    <citation type="submission" date="2023-01" db="EMBL/GenBank/DDBJ databases">
        <title>Draft genome sequence of Paraferrimonas sedimenticola strain NBRC 101628.</title>
        <authorList>
            <person name="Sun Q."/>
            <person name="Mori K."/>
        </authorList>
    </citation>
    <scope>NUCLEOTIDE SEQUENCE</scope>
    <source>
        <strain evidence="2">NBRC 101628</strain>
    </source>
</reference>
<name>A0AA37RUB0_9GAMM</name>
<accession>A0AA37RUB0</accession>
<evidence type="ECO:0000313" key="3">
    <source>
        <dbReference type="Proteomes" id="UP001161422"/>
    </source>
</evidence>
<dbReference type="GO" id="GO:0022857">
    <property type="term" value="F:transmembrane transporter activity"/>
    <property type="evidence" value="ECO:0007669"/>
    <property type="project" value="UniProtKB-UniRule"/>
</dbReference>
<keyword evidence="1" id="KW-0472">Membrane</keyword>
<feature type="transmembrane region" description="Helical" evidence="1">
    <location>
        <begin position="184"/>
        <end position="204"/>
    </location>
</feature>
<dbReference type="InterPro" id="IPR003744">
    <property type="entry name" value="YhhQ"/>
</dbReference>
<dbReference type="NCBIfam" id="NF008406">
    <property type="entry name" value="PRK11212.1"/>
    <property type="match status" value="1"/>
</dbReference>
<dbReference type="EMBL" id="BSNC01000003">
    <property type="protein sequence ID" value="GLP95700.1"/>
    <property type="molecule type" value="Genomic_DNA"/>
</dbReference>
<dbReference type="PANTHER" id="PTHR34300:SF1">
    <property type="entry name" value="QUEUOSINE PRECURSOR TRANSPORTER"/>
    <property type="match status" value="1"/>
</dbReference>
<feature type="transmembrane region" description="Helical" evidence="1">
    <location>
        <begin position="42"/>
        <end position="63"/>
    </location>
</feature>
<sequence length="217" mass="24259">MKSVFLSQWRLVAVLSLFHVVTIAASNYLVQKPFSLFGLHTTWGAFTFPFIFLATDLTVRLFGAANARRIVFAAMFPALLVSYLVSVLFVDGAFAGWSALNDFNGFVARIALASFLAYSVGQLMDILVFNRLRQQRRWWAAPAASSIVGSGVDTFVFFFVAFYASSDAFMAEHWVEIATVDYGIKLLVNLAMFVPLYGALLSLLQRWLRPVEIQTQV</sequence>
<dbReference type="AlphaFoldDB" id="A0AA37RUB0"/>
<comment type="function">
    <text evidence="1">Involved in the import of queuosine (Q) precursors, required for Q precursor salvage.</text>
</comment>
<keyword evidence="1" id="KW-1003">Cell membrane</keyword>
<dbReference type="PANTHER" id="PTHR34300">
    <property type="entry name" value="QUEUOSINE PRECURSOR TRANSPORTER-RELATED"/>
    <property type="match status" value="1"/>
</dbReference>
<comment type="subcellular location">
    <subcellularLocation>
        <location evidence="1">Cell inner membrane</location>
        <topology evidence="1">Multi-pass membrane protein</topology>
    </subcellularLocation>
</comment>
<feature type="transmembrane region" description="Helical" evidence="1">
    <location>
        <begin position="12"/>
        <end position="30"/>
    </location>
</feature>
<proteinExistence type="inferred from homology"/>
<organism evidence="2 3">
    <name type="scientific">Paraferrimonas sedimenticola</name>
    <dbReference type="NCBI Taxonomy" id="375674"/>
    <lineage>
        <taxon>Bacteria</taxon>
        <taxon>Pseudomonadati</taxon>
        <taxon>Pseudomonadota</taxon>
        <taxon>Gammaproteobacteria</taxon>
        <taxon>Alteromonadales</taxon>
        <taxon>Ferrimonadaceae</taxon>
        <taxon>Paraferrimonas</taxon>
    </lineage>
</organism>
<comment type="similarity">
    <text evidence="1">Belongs to the vitamin uptake transporter (VUT/ECF) (TC 2.A.88) family. Q precursor transporter subfamily.</text>
</comment>
<evidence type="ECO:0000313" key="2">
    <source>
        <dbReference type="EMBL" id="GLP95700.1"/>
    </source>
</evidence>